<keyword evidence="1" id="KW-0812">Transmembrane</keyword>
<keyword evidence="1" id="KW-1133">Transmembrane helix</keyword>
<dbReference type="AlphaFoldDB" id="A0A251U5R0"/>
<dbReference type="EMBL" id="CM007897">
    <property type="protein sequence ID" value="OTG17641.1"/>
    <property type="molecule type" value="Genomic_DNA"/>
</dbReference>
<dbReference type="Proteomes" id="UP000215914">
    <property type="component" value="Chromosome 8"/>
</dbReference>
<accession>A0A251U5R0</accession>
<gene>
    <name evidence="2" type="ORF">HannXRQ_Chr08g0214381</name>
</gene>
<organism evidence="2 3">
    <name type="scientific">Helianthus annuus</name>
    <name type="common">Common sunflower</name>
    <dbReference type="NCBI Taxonomy" id="4232"/>
    <lineage>
        <taxon>Eukaryota</taxon>
        <taxon>Viridiplantae</taxon>
        <taxon>Streptophyta</taxon>
        <taxon>Embryophyta</taxon>
        <taxon>Tracheophyta</taxon>
        <taxon>Spermatophyta</taxon>
        <taxon>Magnoliopsida</taxon>
        <taxon>eudicotyledons</taxon>
        <taxon>Gunneridae</taxon>
        <taxon>Pentapetalae</taxon>
        <taxon>asterids</taxon>
        <taxon>campanulids</taxon>
        <taxon>Asterales</taxon>
        <taxon>Asteraceae</taxon>
        <taxon>Asteroideae</taxon>
        <taxon>Heliantheae alliance</taxon>
        <taxon>Heliantheae</taxon>
        <taxon>Helianthus</taxon>
    </lineage>
</organism>
<evidence type="ECO:0000313" key="3">
    <source>
        <dbReference type="Proteomes" id="UP000215914"/>
    </source>
</evidence>
<reference evidence="3" key="1">
    <citation type="journal article" date="2017" name="Nature">
        <title>The sunflower genome provides insights into oil metabolism, flowering and Asterid evolution.</title>
        <authorList>
            <person name="Badouin H."/>
            <person name="Gouzy J."/>
            <person name="Grassa C.J."/>
            <person name="Murat F."/>
            <person name="Staton S.E."/>
            <person name="Cottret L."/>
            <person name="Lelandais-Briere C."/>
            <person name="Owens G.L."/>
            <person name="Carrere S."/>
            <person name="Mayjonade B."/>
            <person name="Legrand L."/>
            <person name="Gill N."/>
            <person name="Kane N.C."/>
            <person name="Bowers J.E."/>
            <person name="Hubner S."/>
            <person name="Bellec A."/>
            <person name="Berard A."/>
            <person name="Berges H."/>
            <person name="Blanchet N."/>
            <person name="Boniface M.C."/>
            <person name="Brunel D."/>
            <person name="Catrice O."/>
            <person name="Chaidir N."/>
            <person name="Claudel C."/>
            <person name="Donnadieu C."/>
            <person name="Faraut T."/>
            <person name="Fievet G."/>
            <person name="Helmstetter N."/>
            <person name="King M."/>
            <person name="Knapp S.J."/>
            <person name="Lai Z."/>
            <person name="Le Paslier M.C."/>
            <person name="Lippi Y."/>
            <person name="Lorenzon L."/>
            <person name="Mandel J.R."/>
            <person name="Marage G."/>
            <person name="Marchand G."/>
            <person name="Marquand E."/>
            <person name="Bret-Mestries E."/>
            <person name="Morien E."/>
            <person name="Nambeesan S."/>
            <person name="Nguyen T."/>
            <person name="Pegot-Espagnet P."/>
            <person name="Pouilly N."/>
            <person name="Raftis F."/>
            <person name="Sallet E."/>
            <person name="Schiex T."/>
            <person name="Thomas J."/>
            <person name="Vandecasteele C."/>
            <person name="Vares D."/>
            <person name="Vear F."/>
            <person name="Vautrin S."/>
            <person name="Crespi M."/>
            <person name="Mangin B."/>
            <person name="Burke J.M."/>
            <person name="Salse J."/>
            <person name="Munos S."/>
            <person name="Vincourt P."/>
            <person name="Rieseberg L.H."/>
            <person name="Langlade N.B."/>
        </authorList>
    </citation>
    <scope>NUCLEOTIDE SEQUENCE [LARGE SCALE GENOMIC DNA]</scope>
    <source>
        <strain evidence="3">cv. SF193</strain>
    </source>
</reference>
<sequence length="62" mass="7638">MVRSFWLQLCWTEICLLWLEIDLLIFVTMRRTNNIGIRYSLEPWQVNTLVRVMKFFMAPTHY</sequence>
<feature type="transmembrane region" description="Helical" evidence="1">
    <location>
        <begin position="6"/>
        <end position="29"/>
    </location>
</feature>
<keyword evidence="1" id="KW-0472">Membrane</keyword>
<evidence type="ECO:0000256" key="1">
    <source>
        <dbReference type="SAM" id="Phobius"/>
    </source>
</evidence>
<keyword evidence="3" id="KW-1185">Reference proteome</keyword>
<name>A0A251U5R0_HELAN</name>
<protein>
    <submittedName>
        <fullName evidence="2">Uncharacterized protein</fullName>
    </submittedName>
</protein>
<dbReference type="InParanoid" id="A0A251U5R0"/>
<evidence type="ECO:0000313" key="2">
    <source>
        <dbReference type="EMBL" id="OTG17641.1"/>
    </source>
</evidence>
<proteinExistence type="predicted"/>